<protein>
    <recommendedName>
        <fullName evidence="3">Nucleotidyltransferase family protein</fullName>
    </recommendedName>
</protein>
<dbReference type="PANTHER" id="PTHR39166:SF1">
    <property type="entry name" value="BLL1166 PROTEIN"/>
    <property type="match status" value="1"/>
</dbReference>
<dbReference type="InterPro" id="IPR009267">
    <property type="entry name" value="NTP_transf_6"/>
</dbReference>
<reference evidence="1 2" key="1">
    <citation type="journal article" date="2011" name="PLoS Pathog.">
        <title>Dynamic evolution of pathogenicity revealed by sequencing and comparative genomics of 19 Pseudomonas syringae isolates.</title>
        <authorList>
            <person name="Baltrus D.A."/>
            <person name="Nishimura M.T."/>
            <person name="Romanchuk A."/>
            <person name="Chang J.H."/>
            <person name="Mukhtar M.S."/>
            <person name="Cherkis K."/>
            <person name="Roach J."/>
            <person name="Grant S.R."/>
            <person name="Jones C.D."/>
            <person name="Dangl J.L."/>
        </authorList>
    </citation>
    <scope>NUCLEOTIDE SEQUENCE [LARGE SCALE GENOMIC DNA]</scope>
    <source>
        <strain evidence="2">M301072PT</strain>
    </source>
</reference>
<evidence type="ECO:0000313" key="2">
    <source>
        <dbReference type="Proteomes" id="UP000004471"/>
    </source>
</evidence>
<comment type="caution">
    <text evidence="1">The sequence shown here is derived from an EMBL/GenBank/DDBJ whole genome shotgun (WGS) entry which is preliminary data.</text>
</comment>
<dbReference type="Pfam" id="PF06042">
    <property type="entry name" value="NTP_transf_6"/>
    <property type="match status" value="1"/>
</dbReference>
<dbReference type="AlphaFoldDB" id="F3FH89"/>
<dbReference type="EMBL" id="AEAH01000540">
    <property type="protein sequence ID" value="EGH29575.1"/>
    <property type="molecule type" value="Genomic_DNA"/>
</dbReference>
<proteinExistence type="predicted"/>
<dbReference type="PANTHER" id="PTHR39166">
    <property type="entry name" value="BLL1166 PROTEIN"/>
    <property type="match status" value="1"/>
</dbReference>
<sequence>MDDISRIQSIISSDPVRWRLLEIVHSLKLPDCWIGAGFVRNAVWDYLHGRVSSPVSTDVDVIWFNAERCTPEEDAALEAVLSGLEPTVKWSVKNQARMHIQNGDEPYLCAIDAMRYWPETATAGGLSGYETKAHARSLPRWELMTFWGWSSGQLVGLSRKKIRFIKTASSPKTG</sequence>
<accession>F3FH89</accession>
<evidence type="ECO:0000313" key="1">
    <source>
        <dbReference type="EMBL" id="EGH29575.1"/>
    </source>
</evidence>
<name>F3FH89_PSESX</name>
<dbReference type="HOGENOM" id="CLU_092842_1_0_6"/>
<dbReference type="Proteomes" id="UP000004471">
    <property type="component" value="Unassembled WGS sequence"/>
</dbReference>
<organism evidence="1 2">
    <name type="scientific">Pseudomonas syringae pv. japonica str. M301072</name>
    <dbReference type="NCBI Taxonomy" id="629262"/>
    <lineage>
        <taxon>Bacteria</taxon>
        <taxon>Pseudomonadati</taxon>
        <taxon>Pseudomonadota</taxon>
        <taxon>Gammaproteobacteria</taxon>
        <taxon>Pseudomonadales</taxon>
        <taxon>Pseudomonadaceae</taxon>
        <taxon>Pseudomonas</taxon>
        <taxon>Pseudomonas syringae</taxon>
    </lineage>
</organism>
<evidence type="ECO:0008006" key="3">
    <source>
        <dbReference type="Google" id="ProtNLM"/>
    </source>
</evidence>
<gene>
    <name evidence="1" type="ORF">PSYJA_11575</name>
</gene>